<evidence type="ECO:0000313" key="1">
    <source>
        <dbReference type="EMBL" id="KKQ36171.1"/>
    </source>
</evidence>
<reference evidence="1 2" key="1">
    <citation type="journal article" date="2015" name="Nature">
        <title>rRNA introns, odd ribosomes, and small enigmatic genomes across a large radiation of phyla.</title>
        <authorList>
            <person name="Brown C.T."/>
            <person name="Hug L.A."/>
            <person name="Thomas B.C."/>
            <person name="Sharon I."/>
            <person name="Castelle C.J."/>
            <person name="Singh A."/>
            <person name="Wilkins M.J."/>
            <person name="Williams K.H."/>
            <person name="Banfield J.F."/>
        </authorList>
    </citation>
    <scope>NUCLEOTIDE SEQUENCE [LARGE SCALE GENOMIC DNA]</scope>
</reference>
<accession>A0A0G0K6C0</accession>
<dbReference type="EMBL" id="LBTH01000006">
    <property type="protein sequence ID" value="KKQ36171.1"/>
    <property type="molecule type" value="Genomic_DNA"/>
</dbReference>
<sequence>MSKDVSYASQGLNKEGIDYQGFIFFGEQL</sequence>
<dbReference type="AlphaFoldDB" id="A0A0G0K6C0"/>
<proteinExistence type="predicted"/>
<gene>
    <name evidence="1" type="ORF">US52_C0006G0001</name>
</gene>
<protein>
    <submittedName>
        <fullName evidence="1">Uncharacterized protein</fullName>
    </submittedName>
</protein>
<name>A0A0G0K6C0_9BACT</name>
<evidence type="ECO:0000313" key="2">
    <source>
        <dbReference type="Proteomes" id="UP000034852"/>
    </source>
</evidence>
<organism evidence="1 2">
    <name type="scientific">candidate division WS6 bacterium GW2011_GWA2_37_6</name>
    <dbReference type="NCBI Taxonomy" id="1619087"/>
    <lineage>
        <taxon>Bacteria</taxon>
        <taxon>Candidatus Dojkabacteria</taxon>
    </lineage>
</organism>
<comment type="caution">
    <text evidence="1">The sequence shown here is derived from an EMBL/GenBank/DDBJ whole genome shotgun (WGS) entry which is preliminary data.</text>
</comment>
<dbReference type="Proteomes" id="UP000034852">
    <property type="component" value="Unassembled WGS sequence"/>
</dbReference>